<dbReference type="Gene3D" id="1.10.510.10">
    <property type="entry name" value="Transferase(Phosphotransferase) domain 1"/>
    <property type="match status" value="1"/>
</dbReference>
<keyword evidence="12" id="KW-1185">Reference proteome</keyword>
<dbReference type="InterPro" id="IPR051180">
    <property type="entry name" value="IKK"/>
</dbReference>
<dbReference type="PANTHER" id="PTHR22969:SF17">
    <property type="entry name" value="INHIBITOR OF NUCLEAR FACTOR KAPPA-B KINASE SUBUNIT BETA"/>
    <property type="match status" value="1"/>
</dbReference>
<sequence>MEEPLEIEGWKRISILGSGAFGVVALWQHAGSGDYIAIKKCKFRTSGHLSDRQKQRWENEVQIMKTLNCPNIVSFKLLPPHLEAVLLKYNPTRLPLLSMEYCRKGNLRHVLNQAKNSSGLGESDVRTVLADVTQAVSYLHKQNITHRDIKPENIVLQHCNTRPGDVIYKLIDLGYAKELSDSVVSFVGTLHYLAPEIMKTENYDFSVDYWSLGVVAFEVICGVLPFLPLYTPMERFSFIERKKPEHICIYQLHSGSVMYSSELLKENHISTCLKQNIESWLRHVLQFDPTQRRANFPDNSNVFDCLLNILDKKIVTVFSVHTLEFYSYEINESILISTLKDWIARDTKVQKSDQILLSSLGFFDIKDDKYVVDILAKDDLELFVFKKGAFINRETFKLPKCVSILFENCITAYKWRDLRLIYTKALFFLTQESKMLASLVTAFKLCVQFVNFVNVKLKDSMFQINKTLTNLLVRVDCYYNINNSDKKLDMECAEVFRQLLLQFLQLMADLERSIHNHNNLIKKVDILCKRQVLLNKVLANVTPVLKGCDLSNEIASATDLIVKGGSNDQVVTPRDMVKIVSSALKEKDKLLNNNNFQSYSKAMLVAIKDVETLQLWMDKFHKQLKDLHKAIDDNQKKQHQTLISSLKPRNQWYHKENVDLPLLNDLVNDSSDLGPESVLKDCKYNPLLNPFDMEWVFGFDISIPVLSLTAGDRREIFYSATNVGIVYNYCTKTMVHLRGHQSKIVSVSVDRSCRWLATADNGKDNIIMVWDTLNRSVVWTIFNHPAEGHDLILIGLSPSARLLITITNEHENTINFWLWTYGRDKPDETYTDDRSLGAAKAIEFHPDLEEHFMIVFEKGVIFFQWDFEQDKLVKNVSPKSPLSTRIGYYTDATYVNCCHECFVSTSKGCILVFGNTIFAKNYAGQEDLDNDKIFVKTIKIEKSALNCLTSVDEMIVTGDSNGTIMFFDKRIKLLYWYSRSIEKSIRSMSFVQNPRRKYIFDESQVRDLEERSFEGIPDCIQDRSHEYEILMKQKVPKDATLNNRPFITRDFFISTVDGQIHMMNYSRQEFISLFPTGESSVAAIDVHDEKPFVIVAYTKGHLIIFNYETHEEVVSSNLPETEPETTITSIKYSPQSLHLACGRSNGELWLLQPATLGQIYVEPFRFSNDKVMKIAFSQNSLQMAYYDSNNTIFGFYYDCESEDWIFKGKVRSHYKDVCNILFLDEEPFGLYTIGKDRHLIRYTNIAAEYLIYLGQGPTFLSEEELDISTRDRIEQKDTPIYFTPYIRKKFSKCGYFLIADDKHKYKTVNAKTMMCTAVYLGPAYGCFKDSPVCKMEFLPKSNRNLLEVLDILTNC</sequence>
<dbReference type="GO" id="GO:0005737">
    <property type="term" value="C:cytoplasm"/>
    <property type="evidence" value="ECO:0000318"/>
    <property type="project" value="GO_Central"/>
</dbReference>
<keyword evidence="3" id="KW-0963">Cytoplasm</keyword>
<dbReference type="Gene3D" id="2.130.10.10">
    <property type="entry name" value="YVTN repeat-like/Quinoprotein amine dehydrogenase"/>
    <property type="match status" value="2"/>
</dbReference>
<dbReference type="SUPFAM" id="SSF50978">
    <property type="entry name" value="WD40 repeat-like"/>
    <property type="match status" value="1"/>
</dbReference>
<dbReference type="CDD" id="cd13989">
    <property type="entry name" value="STKc_IKK"/>
    <property type="match status" value="1"/>
</dbReference>
<dbReference type="GO" id="GO:0005524">
    <property type="term" value="F:ATP binding"/>
    <property type="evidence" value="ECO:0007669"/>
    <property type="project" value="UniProtKB-KW"/>
</dbReference>
<evidence type="ECO:0000256" key="2">
    <source>
        <dbReference type="ARBA" id="ARBA00012442"/>
    </source>
</evidence>
<dbReference type="InterPro" id="IPR000719">
    <property type="entry name" value="Prot_kinase_dom"/>
</dbReference>
<dbReference type="PROSITE" id="PS50011">
    <property type="entry name" value="PROTEIN_KINASE_DOM"/>
    <property type="match status" value="1"/>
</dbReference>
<proteinExistence type="predicted"/>
<evidence type="ECO:0000256" key="1">
    <source>
        <dbReference type="ARBA" id="ARBA00004419"/>
    </source>
</evidence>
<evidence type="ECO:0000313" key="11">
    <source>
        <dbReference type="EMBL" id="KXZ75811.1"/>
    </source>
</evidence>
<name>A0A139W984_TRICA</name>
<organism evidence="11 12">
    <name type="scientific">Tribolium castaneum</name>
    <name type="common">Red flour beetle</name>
    <dbReference type="NCBI Taxonomy" id="7070"/>
    <lineage>
        <taxon>Eukaryota</taxon>
        <taxon>Metazoa</taxon>
        <taxon>Ecdysozoa</taxon>
        <taxon>Arthropoda</taxon>
        <taxon>Hexapoda</taxon>
        <taxon>Insecta</taxon>
        <taxon>Pterygota</taxon>
        <taxon>Neoptera</taxon>
        <taxon>Endopterygota</taxon>
        <taxon>Coleoptera</taxon>
        <taxon>Polyphaga</taxon>
        <taxon>Cucujiformia</taxon>
        <taxon>Tenebrionidae</taxon>
        <taxon>Tenebrionidae incertae sedis</taxon>
        <taxon>Tribolium</taxon>
    </lineage>
</organism>
<dbReference type="GO" id="GO:0033209">
    <property type="term" value="P:tumor necrosis factor-mediated signaling pathway"/>
    <property type="evidence" value="ECO:0000318"/>
    <property type="project" value="GO_Central"/>
</dbReference>
<dbReference type="eggNOG" id="ENOG502QQ05">
    <property type="taxonomic scope" value="Eukaryota"/>
</dbReference>
<dbReference type="PANTHER" id="PTHR22969">
    <property type="entry name" value="IKB KINASE"/>
    <property type="match status" value="1"/>
</dbReference>
<dbReference type="InterPro" id="IPR001680">
    <property type="entry name" value="WD40_rpt"/>
</dbReference>
<dbReference type="SUPFAM" id="SSF56112">
    <property type="entry name" value="Protein kinase-like (PK-like)"/>
    <property type="match status" value="1"/>
</dbReference>
<dbReference type="PROSITE" id="PS00108">
    <property type="entry name" value="PROTEIN_KINASE_ST"/>
    <property type="match status" value="1"/>
</dbReference>
<evidence type="ECO:0000256" key="7">
    <source>
        <dbReference type="ARBA" id="ARBA00022777"/>
    </source>
</evidence>
<dbReference type="GO" id="GO:0005776">
    <property type="term" value="C:autophagosome"/>
    <property type="evidence" value="ECO:0007669"/>
    <property type="project" value="UniProtKB-SubCell"/>
</dbReference>
<reference evidence="11 12" key="1">
    <citation type="journal article" date="2008" name="Nature">
        <title>The genome of the model beetle and pest Tribolium castaneum.</title>
        <authorList>
            <consortium name="Tribolium Genome Sequencing Consortium"/>
            <person name="Richards S."/>
            <person name="Gibbs R.A."/>
            <person name="Weinstock G.M."/>
            <person name="Brown S.J."/>
            <person name="Denell R."/>
            <person name="Beeman R.W."/>
            <person name="Gibbs R."/>
            <person name="Beeman R.W."/>
            <person name="Brown S.J."/>
            <person name="Bucher G."/>
            <person name="Friedrich M."/>
            <person name="Grimmelikhuijzen C.J."/>
            <person name="Klingler M."/>
            <person name="Lorenzen M."/>
            <person name="Richards S."/>
            <person name="Roth S."/>
            <person name="Schroder R."/>
            <person name="Tautz D."/>
            <person name="Zdobnov E.M."/>
            <person name="Muzny D."/>
            <person name="Gibbs R.A."/>
            <person name="Weinstock G.M."/>
            <person name="Attaway T."/>
            <person name="Bell S."/>
            <person name="Buhay C.J."/>
            <person name="Chandrabose M.N."/>
            <person name="Chavez D."/>
            <person name="Clerk-Blankenburg K.P."/>
            <person name="Cree A."/>
            <person name="Dao M."/>
            <person name="Davis C."/>
            <person name="Chacko J."/>
            <person name="Dinh H."/>
            <person name="Dugan-Rocha S."/>
            <person name="Fowler G."/>
            <person name="Garner T.T."/>
            <person name="Garnes J."/>
            <person name="Gnirke A."/>
            <person name="Hawes A."/>
            <person name="Hernandez J."/>
            <person name="Hines S."/>
            <person name="Holder M."/>
            <person name="Hume J."/>
            <person name="Jhangiani S.N."/>
            <person name="Joshi V."/>
            <person name="Khan Z.M."/>
            <person name="Jackson L."/>
            <person name="Kovar C."/>
            <person name="Kowis A."/>
            <person name="Lee S."/>
            <person name="Lewis L.R."/>
            <person name="Margolis J."/>
            <person name="Morgan M."/>
            <person name="Nazareth L.V."/>
            <person name="Nguyen N."/>
            <person name="Okwuonu G."/>
            <person name="Parker D."/>
            <person name="Richards S."/>
            <person name="Ruiz S.J."/>
            <person name="Santibanez J."/>
            <person name="Savard J."/>
            <person name="Scherer S.E."/>
            <person name="Schneider B."/>
            <person name="Sodergren E."/>
            <person name="Tautz D."/>
            <person name="Vattahil S."/>
            <person name="Villasana D."/>
            <person name="White C.S."/>
            <person name="Wright R."/>
            <person name="Park Y."/>
            <person name="Beeman R.W."/>
            <person name="Lord J."/>
            <person name="Oppert B."/>
            <person name="Lorenzen M."/>
            <person name="Brown S."/>
            <person name="Wang L."/>
            <person name="Savard J."/>
            <person name="Tautz D."/>
            <person name="Richards S."/>
            <person name="Weinstock G."/>
            <person name="Gibbs R.A."/>
            <person name="Liu Y."/>
            <person name="Worley K."/>
            <person name="Weinstock G."/>
            <person name="Elsik C.G."/>
            <person name="Reese J.T."/>
            <person name="Elhaik E."/>
            <person name="Landan G."/>
            <person name="Graur D."/>
            <person name="Arensburger P."/>
            <person name="Atkinson P."/>
            <person name="Beeman R.W."/>
            <person name="Beidler J."/>
            <person name="Brown S.J."/>
            <person name="Demuth J.P."/>
            <person name="Drury D.W."/>
            <person name="Du Y.Z."/>
            <person name="Fujiwara H."/>
            <person name="Lorenzen M."/>
            <person name="Maselli V."/>
            <person name="Osanai M."/>
            <person name="Park Y."/>
            <person name="Robertson H.M."/>
            <person name="Tu Z."/>
            <person name="Wang J.J."/>
            <person name="Wang S."/>
            <person name="Richards S."/>
            <person name="Song H."/>
            <person name="Zhang L."/>
            <person name="Sodergren E."/>
            <person name="Werner D."/>
            <person name="Stanke M."/>
            <person name="Morgenstern B."/>
            <person name="Solovyev V."/>
            <person name="Kosarev P."/>
            <person name="Brown G."/>
            <person name="Chen H.C."/>
            <person name="Ermolaeva O."/>
            <person name="Hlavina W."/>
            <person name="Kapustin Y."/>
            <person name="Kiryutin B."/>
            <person name="Kitts P."/>
            <person name="Maglott D."/>
            <person name="Pruitt K."/>
            <person name="Sapojnikov V."/>
            <person name="Souvorov A."/>
            <person name="Mackey A.J."/>
            <person name="Waterhouse R.M."/>
            <person name="Wyder S."/>
            <person name="Zdobnov E.M."/>
            <person name="Zdobnov E.M."/>
            <person name="Wyder S."/>
            <person name="Kriventseva E.V."/>
            <person name="Kadowaki T."/>
            <person name="Bork P."/>
            <person name="Aranda M."/>
            <person name="Bao R."/>
            <person name="Beermann A."/>
            <person name="Berns N."/>
            <person name="Bolognesi R."/>
            <person name="Bonneton F."/>
            <person name="Bopp D."/>
            <person name="Brown S.J."/>
            <person name="Bucher G."/>
            <person name="Butts T."/>
            <person name="Chaumot A."/>
            <person name="Denell R.E."/>
            <person name="Ferrier D.E."/>
            <person name="Friedrich M."/>
            <person name="Gordon C.M."/>
            <person name="Jindra M."/>
            <person name="Klingler M."/>
            <person name="Lan Q."/>
            <person name="Lattorff H.M."/>
            <person name="Laudet V."/>
            <person name="von Levetsow C."/>
            <person name="Liu Z."/>
            <person name="Lutz R."/>
            <person name="Lynch J.A."/>
            <person name="da Fonseca R.N."/>
            <person name="Posnien N."/>
            <person name="Reuter R."/>
            <person name="Roth S."/>
            <person name="Savard J."/>
            <person name="Schinko J.B."/>
            <person name="Schmitt C."/>
            <person name="Schoppmeier M."/>
            <person name="Schroder R."/>
            <person name="Shippy T.D."/>
            <person name="Simonnet F."/>
            <person name="Marques-Souza H."/>
            <person name="Tautz D."/>
            <person name="Tomoyasu Y."/>
            <person name="Trauner J."/>
            <person name="Van der Zee M."/>
            <person name="Vervoort M."/>
            <person name="Wittkopp N."/>
            <person name="Wimmer E.A."/>
            <person name="Yang X."/>
            <person name="Jones A.K."/>
            <person name="Sattelle D.B."/>
            <person name="Ebert P.R."/>
            <person name="Nelson D."/>
            <person name="Scott J.G."/>
            <person name="Beeman R.W."/>
            <person name="Muthukrishnan S."/>
            <person name="Kramer K.J."/>
            <person name="Arakane Y."/>
            <person name="Beeman R.W."/>
            <person name="Zhu Q."/>
            <person name="Hogenkamp D."/>
            <person name="Dixit R."/>
            <person name="Oppert B."/>
            <person name="Jiang H."/>
            <person name="Zou Z."/>
            <person name="Marshall J."/>
            <person name="Elpidina E."/>
            <person name="Vinokurov K."/>
            <person name="Oppert C."/>
            <person name="Zou Z."/>
            <person name="Evans J."/>
            <person name="Lu Z."/>
            <person name="Zhao P."/>
            <person name="Sumathipala N."/>
            <person name="Altincicek B."/>
            <person name="Vilcinskas A."/>
            <person name="Williams M."/>
            <person name="Hultmark D."/>
            <person name="Hetru C."/>
            <person name="Jiang H."/>
            <person name="Grimmelikhuijzen C.J."/>
            <person name="Hauser F."/>
            <person name="Cazzamali G."/>
            <person name="Williamson M."/>
            <person name="Park Y."/>
            <person name="Li B."/>
            <person name="Tanaka Y."/>
            <person name="Predel R."/>
            <person name="Neupert S."/>
            <person name="Schachtner J."/>
            <person name="Verleyen P."/>
            <person name="Raible F."/>
            <person name="Bork P."/>
            <person name="Friedrich M."/>
            <person name="Walden K.K."/>
            <person name="Robertson H.M."/>
            <person name="Angeli S."/>
            <person name="Foret S."/>
            <person name="Bucher G."/>
            <person name="Schuetz S."/>
            <person name="Maleszka R."/>
            <person name="Wimmer E.A."/>
            <person name="Beeman R.W."/>
            <person name="Lorenzen M."/>
            <person name="Tomoyasu Y."/>
            <person name="Miller S.C."/>
            <person name="Grossmann D."/>
            <person name="Bucher G."/>
        </authorList>
    </citation>
    <scope>NUCLEOTIDE SEQUENCE [LARGE SCALE GENOMIC DNA]</scope>
    <source>
        <strain evidence="11 12">Georgia GA2</strain>
    </source>
</reference>
<dbReference type="Proteomes" id="UP000007266">
    <property type="component" value="Unassembled WGS sequence"/>
</dbReference>
<dbReference type="GO" id="GO:0045944">
    <property type="term" value="P:positive regulation of transcription by RNA polymerase II"/>
    <property type="evidence" value="ECO:0000318"/>
    <property type="project" value="GO_Central"/>
</dbReference>
<accession>A0A139W984</accession>
<comment type="catalytic activity">
    <reaction evidence="9">
        <text>L-seryl-[I-kappa-B protein] + ATP = O-phospho-L-seryl-[I-kappa-B protein] + ADP + H(+)</text>
        <dbReference type="Rhea" id="RHEA:19073"/>
        <dbReference type="Rhea" id="RHEA-COMP:13698"/>
        <dbReference type="Rhea" id="RHEA-COMP:13699"/>
        <dbReference type="ChEBI" id="CHEBI:15378"/>
        <dbReference type="ChEBI" id="CHEBI:29999"/>
        <dbReference type="ChEBI" id="CHEBI:30616"/>
        <dbReference type="ChEBI" id="CHEBI:83421"/>
        <dbReference type="ChEBI" id="CHEBI:456216"/>
        <dbReference type="EC" id="2.7.11.10"/>
    </reaction>
</comment>
<dbReference type="STRING" id="7070.A0A139W984"/>
<dbReference type="InterPro" id="IPR011009">
    <property type="entry name" value="Kinase-like_dom_sf"/>
</dbReference>
<dbReference type="Pfam" id="PF00069">
    <property type="entry name" value="Pkinase"/>
    <property type="match status" value="1"/>
</dbReference>
<dbReference type="FunFam" id="3.10.20.90:FF:000787">
    <property type="entry name" value="Inhibitor of nuclear factor kappa-B kinase subunit beta-like Protein"/>
    <property type="match status" value="1"/>
</dbReference>
<evidence type="ECO:0000313" key="12">
    <source>
        <dbReference type="Proteomes" id="UP000007266"/>
    </source>
</evidence>
<dbReference type="SMART" id="SM00320">
    <property type="entry name" value="WD40"/>
    <property type="match status" value="4"/>
</dbReference>
<feature type="domain" description="Protein kinase" evidence="10">
    <location>
        <begin position="10"/>
        <end position="304"/>
    </location>
</feature>
<keyword evidence="8" id="KW-0067">ATP-binding</keyword>
<dbReference type="CDD" id="cd17046">
    <property type="entry name" value="Ubl_IKKA_like"/>
    <property type="match status" value="1"/>
</dbReference>
<gene>
    <name evidence="11" type="primary">AUGUSTUS-3.0.2_35002</name>
    <name evidence="11" type="ORF">TcasGA2_TC035002</name>
</gene>
<dbReference type="InParanoid" id="A0A139W984"/>
<protein>
    <recommendedName>
        <fullName evidence="2">IkappaB kinase</fullName>
        <ecNumber evidence="2">2.7.11.10</ecNumber>
    </recommendedName>
</protein>
<evidence type="ECO:0000259" key="10">
    <source>
        <dbReference type="PROSITE" id="PS50011"/>
    </source>
</evidence>
<dbReference type="InterPro" id="IPR036322">
    <property type="entry name" value="WD40_repeat_dom_sf"/>
</dbReference>
<dbReference type="InterPro" id="IPR008271">
    <property type="entry name" value="Ser/Thr_kinase_AS"/>
</dbReference>
<evidence type="ECO:0000256" key="3">
    <source>
        <dbReference type="ARBA" id="ARBA00022490"/>
    </source>
</evidence>
<keyword evidence="4" id="KW-0723">Serine/threonine-protein kinase</keyword>
<evidence type="ECO:0000256" key="9">
    <source>
        <dbReference type="ARBA" id="ARBA00048789"/>
    </source>
</evidence>
<evidence type="ECO:0000256" key="5">
    <source>
        <dbReference type="ARBA" id="ARBA00022679"/>
    </source>
</evidence>
<dbReference type="GO" id="GO:0008385">
    <property type="term" value="C:IkappaB kinase complex"/>
    <property type="evidence" value="ECO:0000318"/>
    <property type="project" value="GO_Central"/>
</dbReference>
<dbReference type="SMART" id="SM00220">
    <property type="entry name" value="S_TKc"/>
    <property type="match status" value="1"/>
</dbReference>
<dbReference type="EC" id="2.7.11.10" evidence="2"/>
<dbReference type="GO" id="GO:0008384">
    <property type="term" value="F:IkappaB kinase activity"/>
    <property type="evidence" value="ECO:0007669"/>
    <property type="project" value="UniProtKB-EC"/>
</dbReference>
<comment type="subcellular location">
    <subcellularLocation>
        <location evidence="1">Cytoplasmic vesicle</location>
        <location evidence="1">Autophagosome</location>
    </subcellularLocation>
</comment>
<dbReference type="EMBL" id="KQ972687">
    <property type="protein sequence ID" value="KXZ75811.1"/>
    <property type="molecule type" value="Genomic_DNA"/>
</dbReference>
<dbReference type="GO" id="GO:0004674">
    <property type="term" value="F:protein serine/threonine kinase activity"/>
    <property type="evidence" value="ECO:0000318"/>
    <property type="project" value="GO_Central"/>
</dbReference>
<dbReference type="Gene3D" id="3.30.200.20">
    <property type="entry name" value="Phosphorylase Kinase, domain 1"/>
    <property type="match status" value="1"/>
</dbReference>
<dbReference type="Gene3D" id="3.10.20.90">
    <property type="entry name" value="Phosphatidylinositol 3-kinase Catalytic Subunit, Chain A, domain 1"/>
    <property type="match status" value="1"/>
</dbReference>
<evidence type="ECO:0000256" key="6">
    <source>
        <dbReference type="ARBA" id="ARBA00022741"/>
    </source>
</evidence>
<keyword evidence="7" id="KW-0418">Kinase</keyword>
<dbReference type="Pfam" id="PF00400">
    <property type="entry name" value="WD40"/>
    <property type="match status" value="1"/>
</dbReference>
<dbReference type="GO" id="GO:0043123">
    <property type="term" value="P:positive regulation of canonical NF-kappaB signal transduction"/>
    <property type="evidence" value="ECO:0000318"/>
    <property type="project" value="GO_Central"/>
</dbReference>
<dbReference type="InterPro" id="IPR015943">
    <property type="entry name" value="WD40/YVTN_repeat-like_dom_sf"/>
</dbReference>
<keyword evidence="5" id="KW-0808">Transferase</keyword>
<reference evidence="11 12" key="2">
    <citation type="journal article" date="2010" name="Nucleic Acids Res.">
        <title>BeetleBase in 2010: revisions to provide comprehensive genomic information for Tribolium castaneum.</title>
        <authorList>
            <person name="Kim H.S."/>
            <person name="Murphy T."/>
            <person name="Xia J."/>
            <person name="Caragea D."/>
            <person name="Park Y."/>
            <person name="Beeman R.W."/>
            <person name="Lorenzen M.D."/>
            <person name="Butcher S."/>
            <person name="Manak J.R."/>
            <person name="Brown S.J."/>
        </authorList>
    </citation>
    <scope>NUCLEOTIDE SEQUENCE [LARGE SCALE GENOMIC DNA]</scope>
    <source>
        <strain evidence="11 12">Georgia GA2</strain>
    </source>
</reference>
<evidence type="ECO:0000256" key="8">
    <source>
        <dbReference type="ARBA" id="ARBA00022840"/>
    </source>
</evidence>
<keyword evidence="6" id="KW-0547">Nucleotide-binding</keyword>
<evidence type="ECO:0000256" key="4">
    <source>
        <dbReference type="ARBA" id="ARBA00022527"/>
    </source>
</evidence>